<dbReference type="PROSITE" id="PS00028">
    <property type="entry name" value="ZINC_FINGER_C2H2_1"/>
    <property type="match status" value="2"/>
</dbReference>
<reference evidence="2 3" key="1">
    <citation type="submission" date="2015-12" db="EMBL/GenBank/DDBJ databases">
        <title>The genome of Folsomia candida.</title>
        <authorList>
            <person name="Faddeeva A."/>
            <person name="Derks M.F."/>
            <person name="Anvar Y."/>
            <person name="Smit S."/>
            <person name="Van Straalen N."/>
            <person name="Roelofs D."/>
        </authorList>
    </citation>
    <scope>NUCLEOTIDE SEQUENCE [LARGE SCALE GENOMIC DNA]</scope>
    <source>
        <strain evidence="2 3">VU population</strain>
        <tissue evidence="2">Whole body</tissue>
    </source>
</reference>
<dbReference type="Gene3D" id="3.30.160.60">
    <property type="entry name" value="Classic Zinc Finger"/>
    <property type="match status" value="1"/>
</dbReference>
<comment type="caution">
    <text evidence="2">The sequence shown here is derived from an EMBL/GenBank/DDBJ whole genome shotgun (WGS) entry which is preliminary data.</text>
</comment>
<organism evidence="2 3">
    <name type="scientific">Folsomia candida</name>
    <name type="common">Springtail</name>
    <dbReference type="NCBI Taxonomy" id="158441"/>
    <lineage>
        <taxon>Eukaryota</taxon>
        <taxon>Metazoa</taxon>
        <taxon>Ecdysozoa</taxon>
        <taxon>Arthropoda</taxon>
        <taxon>Hexapoda</taxon>
        <taxon>Collembola</taxon>
        <taxon>Entomobryomorpha</taxon>
        <taxon>Isotomoidea</taxon>
        <taxon>Isotomidae</taxon>
        <taxon>Proisotominae</taxon>
        <taxon>Folsomia</taxon>
    </lineage>
</organism>
<accession>A0A226D9U0</accession>
<feature type="domain" description="C2H2-type" evidence="1">
    <location>
        <begin position="93"/>
        <end position="114"/>
    </location>
</feature>
<name>A0A226D9U0_FOLCA</name>
<dbReference type="SMART" id="SM00355">
    <property type="entry name" value="ZnF_C2H2"/>
    <property type="match status" value="3"/>
</dbReference>
<feature type="domain" description="C2H2-type" evidence="1">
    <location>
        <begin position="63"/>
        <end position="86"/>
    </location>
</feature>
<dbReference type="EMBL" id="LNIX01000027">
    <property type="protein sequence ID" value="OXA41989.1"/>
    <property type="molecule type" value="Genomic_DNA"/>
</dbReference>
<evidence type="ECO:0000259" key="1">
    <source>
        <dbReference type="PROSITE" id="PS00028"/>
    </source>
</evidence>
<dbReference type="AlphaFoldDB" id="A0A226D9U0"/>
<dbReference type="InterPro" id="IPR013087">
    <property type="entry name" value="Znf_C2H2_type"/>
</dbReference>
<proteinExistence type="predicted"/>
<evidence type="ECO:0000313" key="3">
    <source>
        <dbReference type="Proteomes" id="UP000198287"/>
    </source>
</evidence>
<gene>
    <name evidence="2" type="ORF">Fcan01_23121</name>
</gene>
<sequence>MSTPDFKIDPECILGISSQESPPEEDGLAQRVRFSCPTCPNSYATLQNLRFHELNRNSSRIMCPVETCRRWFSSEIYRRSHIQKSHATWNNACLMCDEKFDKYDELFDHLGRVHGSSSLGVKGEELDLVRVKSEVILDDEVEIGGGVEDEIKPDIKEQFVVKVENETWDGVDVKLEPFQDL</sequence>
<dbReference type="Proteomes" id="UP000198287">
    <property type="component" value="Unassembled WGS sequence"/>
</dbReference>
<keyword evidence="3" id="KW-1185">Reference proteome</keyword>
<protein>
    <submittedName>
        <fullName evidence="2">Zinc finger protein GLIS2</fullName>
    </submittedName>
</protein>
<evidence type="ECO:0000313" key="2">
    <source>
        <dbReference type="EMBL" id="OXA41989.1"/>
    </source>
</evidence>